<evidence type="ECO:0000256" key="1">
    <source>
        <dbReference type="ARBA" id="ARBA00023002"/>
    </source>
</evidence>
<dbReference type="PIRSF" id="PIRSF000103">
    <property type="entry name" value="HIBADH"/>
    <property type="match status" value="1"/>
</dbReference>
<reference evidence="6 7" key="1">
    <citation type="submission" date="2020-08" db="EMBL/GenBank/DDBJ databases">
        <title>Genomic Encyclopedia of Type Strains, Phase IV (KMG-IV): sequencing the most valuable type-strain genomes for metagenomic binning, comparative biology and taxonomic classification.</title>
        <authorList>
            <person name="Goeker M."/>
        </authorList>
    </citation>
    <scope>NUCLEOTIDE SEQUENCE [LARGE SCALE GENOMIC DNA]</scope>
    <source>
        <strain evidence="6 7">DSM 17328</strain>
    </source>
</reference>
<dbReference type="InterPro" id="IPR006115">
    <property type="entry name" value="6PGDH_NADP-bd"/>
</dbReference>
<keyword evidence="1" id="KW-0560">Oxidoreductase</keyword>
<dbReference type="Gene3D" id="3.40.50.720">
    <property type="entry name" value="NAD(P)-binding Rossmann-like Domain"/>
    <property type="match status" value="1"/>
</dbReference>
<evidence type="ECO:0000259" key="5">
    <source>
        <dbReference type="Pfam" id="PF14833"/>
    </source>
</evidence>
<dbReference type="PANTHER" id="PTHR43060:SF15">
    <property type="entry name" value="3-HYDROXYISOBUTYRATE DEHYDROGENASE-LIKE 1, MITOCHONDRIAL-RELATED"/>
    <property type="match status" value="1"/>
</dbReference>
<dbReference type="SUPFAM" id="SSF48179">
    <property type="entry name" value="6-phosphogluconate dehydrogenase C-terminal domain-like"/>
    <property type="match status" value="1"/>
</dbReference>
<dbReference type="AlphaFoldDB" id="A0A7W7F7H9"/>
<dbReference type="PANTHER" id="PTHR43060">
    <property type="entry name" value="3-HYDROXYISOBUTYRATE DEHYDROGENASE-LIKE 1, MITOCHONDRIAL-RELATED"/>
    <property type="match status" value="1"/>
</dbReference>
<gene>
    <name evidence="6" type="ORF">GGQ98_002301</name>
</gene>
<evidence type="ECO:0000313" key="6">
    <source>
        <dbReference type="EMBL" id="MBB4632674.1"/>
    </source>
</evidence>
<dbReference type="InterPro" id="IPR029154">
    <property type="entry name" value="HIBADH-like_NADP-bd"/>
</dbReference>
<evidence type="ECO:0000256" key="2">
    <source>
        <dbReference type="ARBA" id="ARBA00023027"/>
    </source>
</evidence>
<protein>
    <submittedName>
        <fullName evidence="6">3-hydroxyisobutyrate dehydrogenase-like beta-hydroxyacid dehydrogenase</fullName>
    </submittedName>
</protein>
<dbReference type="InterPro" id="IPR015815">
    <property type="entry name" value="HIBADH-related"/>
</dbReference>
<feature type="domain" description="3-hydroxyisobutyrate dehydrogenase-like NAD-binding" evidence="5">
    <location>
        <begin position="160"/>
        <end position="270"/>
    </location>
</feature>
<dbReference type="Pfam" id="PF14833">
    <property type="entry name" value="NAD_binding_11"/>
    <property type="match status" value="1"/>
</dbReference>
<evidence type="ECO:0000313" key="7">
    <source>
        <dbReference type="Proteomes" id="UP000566324"/>
    </source>
</evidence>
<accession>A0A7W7F7H9</accession>
<dbReference type="Pfam" id="PF03446">
    <property type="entry name" value="NAD_binding_2"/>
    <property type="match status" value="1"/>
</dbReference>
<dbReference type="GO" id="GO:0016491">
    <property type="term" value="F:oxidoreductase activity"/>
    <property type="evidence" value="ECO:0007669"/>
    <property type="project" value="UniProtKB-KW"/>
</dbReference>
<keyword evidence="7" id="KW-1185">Reference proteome</keyword>
<sequence length="275" mass="29095">MRFGFIGLGDLGHAMAAMLPDPLCVYDVSAPAMEPFRNRAVLATSAGDVGRHADLIGLCVRNDQDVCDVISGPDGLIHHAASGTIVAIHSTVMPETVTAQAAIAAQHGIMVFDAAVSGSAQDALDKRQVCMVGGDEATISAALPLLEAFSRQIVHAGSLGQGMVLKFANNLTTYLQLAATVESYALVEAAGIDPALLTRVMTDNENLNRMMKLYQQYRAAHADEDGNSPFWIAQQALAGLAEKDLHHAIEAGARQGLTLRAAEAVRANIRQIITK</sequence>
<dbReference type="Proteomes" id="UP000566324">
    <property type="component" value="Unassembled WGS sequence"/>
</dbReference>
<comment type="caution">
    <text evidence="6">The sequence shown here is derived from an EMBL/GenBank/DDBJ whole genome shotgun (WGS) entry which is preliminary data.</text>
</comment>
<dbReference type="GO" id="GO:0050661">
    <property type="term" value="F:NADP binding"/>
    <property type="evidence" value="ECO:0007669"/>
    <property type="project" value="InterPro"/>
</dbReference>
<dbReference type="RefSeq" id="WP_184069589.1">
    <property type="nucleotide sequence ID" value="NZ_JACHNZ010000025.1"/>
</dbReference>
<dbReference type="GO" id="GO:0051287">
    <property type="term" value="F:NAD binding"/>
    <property type="evidence" value="ECO:0007669"/>
    <property type="project" value="InterPro"/>
</dbReference>
<proteinExistence type="predicted"/>
<dbReference type="InterPro" id="IPR008927">
    <property type="entry name" value="6-PGluconate_DH-like_C_sf"/>
</dbReference>
<dbReference type="InterPro" id="IPR013328">
    <property type="entry name" value="6PGD_dom2"/>
</dbReference>
<organism evidence="6 7">
    <name type="scientific">Sphingosinicella soli</name>
    <dbReference type="NCBI Taxonomy" id="333708"/>
    <lineage>
        <taxon>Bacteria</taxon>
        <taxon>Pseudomonadati</taxon>
        <taxon>Pseudomonadota</taxon>
        <taxon>Alphaproteobacteria</taxon>
        <taxon>Sphingomonadales</taxon>
        <taxon>Sphingosinicellaceae</taxon>
        <taxon>Sphingosinicella</taxon>
    </lineage>
</organism>
<name>A0A7W7F7H9_9SPHN</name>
<dbReference type="InterPro" id="IPR036291">
    <property type="entry name" value="NAD(P)-bd_dom_sf"/>
</dbReference>
<feature type="domain" description="6-phosphogluconate dehydrogenase NADP-binding" evidence="4">
    <location>
        <begin position="3"/>
        <end position="157"/>
    </location>
</feature>
<dbReference type="SUPFAM" id="SSF51735">
    <property type="entry name" value="NAD(P)-binding Rossmann-fold domains"/>
    <property type="match status" value="1"/>
</dbReference>
<feature type="active site" evidence="3">
    <location>
        <position position="166"/>
    </location>
</feature>
<keyword evidence="2" id="KW-0520">NAD</keyword>
<dbReference type="Gene3D" id="1.10.1040.10">
    <property type="entry name" value="N-(1-d-carboxylethyl)-l-norvaline Dehydrogenase, domain 2"/>
    <property type="match status" value="1"/>
</dbReference>
<dbReference type="EMBL" id="JACHNZ010000025">
    <property type="protein sequence ID" value="MBB4632674.1"/>
    <property type="molecule type" value="Genomic_DNA"/>
</dbReference>
<evidence type="ECO:0000259" key="4">
    <source>
        <dbReference type="Pfam" id="PF03446"/>
    </source>
</evidence>
<evidence type="ECO:0000256" key="3">
    <source>
        <dbReference type="PIRSR" id="PIRSR000103-1"/>
    </source>
</evidence>